<proteinExistence type="predicted"/>
<dbReference type="GO" id="GO:0003700">
    <property type="term" value="F:DNA-binding transcription factor activity"/>
    <property type="evidence" value="ECO:0007669"/>
    <property type="project" value="InterPro"/>
</dbReference>
<evidence type="ECO:0000256" key="5">
    <source>
        <dbReference type="SAM" id="MobiDB-lite"/>
    </source>
</evidence>
<dbReference type="OrthoDB" id="835118at2759"/>
<feature type="region of interest" description="Disordered" evidence="5">
    <location>
        <begin position="99"/>
        <end position="166"/>
    </location>
</feature>
<name>A0A9Q0ZXU6_SALVM</name>
<dbReference type="NCBIfam" id="TIGR01557">
    <property type="entry name" value="myb_SHAQKYF"/>
    <property type="match status" value="1"/>
</dbReference>
<keyword evidence="4" id="KW-0539">Nucleus</keyword>
<dbReference type="GO" id="GO:0003677">
    <property type="term" value="F:DNA binding"/>
    <property type="evidence" value="ECO:0007669"/>
    <property type="project" value="InterPro"/>
</dbReference>
<dbReference type="PANTHER" id="PTHR31442:SF21">
    <property type="entry name" value="TRANSCRIPTION FACTOR BOA-RELATED"/>
    <property type="match status" value="1"/>
</dbReference>
<gene>
    <name evidence="7" type="ORF">OIU85_001232</name>
</gene>
<evidence type="ECO:0000313" key="8">
    <source>
        <dbReference type="Proteomes" id="UP001151529"/>
    </source>
</evidence>
<keyword evidence="2" id="KW-0805">Transcription regulation</keyword>
<reference evidence="7" key="1">
    <citation type="submission" date="2022-11" db="EMBL/GenBank/DDBJ databases">
        <authorList>
            <person name="Hyden B.L."/>
            <person name="Feng K."/>
            <person name="Yates T."/>
            <person name="Jawdy S."/>
            <person name="Smart L.B."/>
            <person name="Muchero W."/>
        </authorList>
    </citation>
    <scope>NUCLEOTIDE SEQUENCE</scope>
    <source>
        <tissue evidence="7">Shoot tip</tissue>
    </source>
</reference>
<dbReference type="PANTHER" id="PTHR31442">
    <property type="entry name" value="HOMEODOMAIN-LIKE SUPERFAMILY PROTEIN-RELATED"/>
    <property type="match status" value="1"/>
</dbReference>
<evidence type="ECO:0000256" key="2">
    <source>
        <dbReference type="ARBA" id="ARBA00023015"/>
    </source>
</evidence>
<dbReference type="InterPro" id="IPR006447">
    <property type="entry name" value="Myb_dom_plants"/>
</dbReference>
<comment type="caution">
    <text evidence="7">The sequence shown here is derived from an EMBL/GenBank/DDBJ whole genome shotgun (WGS) entry which is preliminary data.</text>
</comment>
<dbReference type="AlphaFoldDB" id="A0A9Q0ZXU6"/>
<dbReference type="InterPro" id="IPR009057">
    <property type="entry name" value="Homeodomain-like_sf"/>
</dbReference>
<evidence type="ECO:0000259" key="6">
    <source>
        <dbReference type="Pfam" id="PF00249"/>
    </source>
</evidence>
<feature type="compositionally biased region" description="Polar residues" evidence="5">
    <location>
        <begin position="233"/>
        <end position="254"/>
    </location>
</feature>
<dbReference type="FunFam" id="1.10.10.60:FF:000007">
    <property type="entry name" value="Two-component response regulator"/>
    <property type="match status" value="1"/>
</dbReference>
<feature type="region of interest" description="Disordered" evidence="5">
    <location>
        <begin position="233"/>
        <end position="255"/>
    </location>
</feature>
<feature type="compositionally biased region" description="Acidic residues" evidence="5">
    <location>
        <begin position="107"/>
        <end position="118"/>
    </location>
</feature>
<comment type="subcellular location">
    <subcellularLocation>
        <location evidence="1">Nucleus</location>
    </subcellularLocation>
</comment>
<evidence type="ECO:0000256" key="4">
    <source>
        <dbReference type="ARBA" id="ARBA00023242"/>
    </source>
</evidence>
<protein>
    <recommendedName>
        <fullName evidence="6">Myb-like domain-containing protein</fullName>
    </recommendedName>
</protein>
<evidence type="ECO:0000256" key="1">
    <source>
        <dbReference type="ARBA" id="ARBA00004123"/>
    </source>
</evidence>
<sequence length="362" mass="40132">MGEEVKMSEYEINDEDNIDGDDERIDVWEMGLPTPYDLTPLSQSLIPPELASAFNIFPEPQRTPLDVNRASQNTLSNLRSQLNAFSSFNFKSLNETTGQKHGTMVVELEEEEEEEEDRTEAMDGDGSGSGSGSGSEARKLRRIDSEEADSALKTENSMDDPSSAAARTLKRPRLVWTPQLHKRFVDVVGHLGIKNAVPKTIMQWMNVEGLTRENVASHLQKYRLYLKRKQGLSSEGPSASDQLFASTPLPQSLHESGGGCGSGIFGMPIPVPYHYPATAAGGMMPMPAYGHMGIQMVNDYAHNNNNNNNHHHHHQQASMNSNQNGYHGNVAYGHMFQQRDWNGNNYGSSSHHPQHAVSNDNM</sequence>
<dbReference type="Proteomes" id="UP001151529">
    <property type="component" value="Chromosome 16"/>
</dbReference>
<keyword evidence="8" id="KW-1185">Reference proteome</keyword>
<dbReference type="Gene3D" id="1.10.10.60">
    <property type="entry name" value="Homeodomain-like"/>
    <property type="match status" value="1"/>
</dbReference>
<dbReference type="Pfam" id="PF00249">
    <property type="entry name" value="Myb_DNA-binding"/>
    <property type="match status" value="1"/>
</dbReference>
<dbReference type="InterPro" id="IPR001005">
    <property type="entry name" value="SANT/Myb"/>
</dbReference>
<feature type="domain" description="Myb-like" evidence="6">
    <location>
        <begin position="174"/>
        <end position="223"/>
    </location>
</feature>
<dbReference type="EMBL" id="JAPFFL010000001">
    <property type="protein sequence ID" value="KAJ6750671.1"/>
    <property type="molecule type" value="Genomic_DNA"/>
</dbReference>
<organism evidence="7 8">
    <name type="scientific">Salix viminalis</name>
    <name type="common">Common osier</name>
    <name type="synonym">Basket willow</name>
    <dbReference type="NCBI Taxonomy" id="40686"/>
    <lineage>
        <taxon>Eukaryota</taxon>
        <taxon>Viridiplantae</taxon>
        <taxon>Streptophyta</taxon>
        <taxon>Embryophyta</taxon>
        <taxon>Tracheophyta</taxon>
        <taxon>Spermatophyta</taxon>
        <taxon>Magnoliopsida</taxon>
        <taxon>eudicotyledons</taxon>
        <taxon>Gunneridae</taxon>
        <taxon>Pentapetalae</taxon>
        <taxon>rosids</taxon>
        <taxon>fabids</taxon>
        <taxon>Malpighiales</taxon>
        <taxon>Salicaceae</taxon>
        <taxon>Saliceae</taxon>
        <taxon>Salix</taxon>
    </lineage>
</organism>
<keyword evidence="3" id="KW-0804">Transcription</keyword>
<feature type="region of interest" description="Disordered" evidence="5">
    <location>
        <begin position="341"/>
        <end position="362"/>
    </location>
</feature>
<dbReference type="GO" id="GO:0005634">
    <property type="term" value="C:nucleus"/>
    <property type="evidence" value="ECO:0007669"/>
    <property type="project" value="UniProtKB-SubCell"/>
</dbReference>
<evidence type="ECO:0000313" key="7">
    <source>
        <dbReference type="EMBL" id="KAJ6750671.1"/>
    </source>
</evidence>
<dbReference type="SUPFAM" id="SSF46689">
    <property type="entry name" value="Homeodomain-like"/>
    <property type="match status" value="1"/>
</dbReference>
<feature type="compositionally biased region" description="Basic and acidic residues" evidence="5">
    <location>
        <begin position="136"/>
        <end position="145"/>
    </location>
</feature>
<dbReference type="InterPro" id="IPR044841">
    <property type="entry name" value="LUX/BOA-like"/>
</dbReference>
<evidence type="ECO:0000256" key="3">
    <source>
        <dbReference type="ARBA" id="ARBA00023163"/>
    </source>
</evidence>
<feature type="compositionally biased region" description="Polar residues" evidence="5">
    <location>
        <begin position="316"/>
        <end position="326"/>
    </location>
</feature>
<accession>A0A9Q0ZXU6</accession>
<reference evidence="7" key="2">
    <citation type="journal article" date="2023" name="Int. J. Mol. Sci.">
        <title>De Novo Assembly and Annotation of 11 Diverse Shrub Willow (Salix) Genomes Reveals Novel Gene Organization in Sex-Linked Regions.</title>
        <authorList>
            <person name="Hyden B."/>
            <person name="Feng K."/>
            <person name="Yates T.B."/>
            <person name="Jawdy S."/>
            <person name="Cereghino C."/>
            <person name="Smart L.B."/>
            <person name="Muchero W."/>
        </authorList>
    </citation>
    <scope>NUCLEOTIDE SEQUENCE [LARGE SCALE GENOMIC DNA]</scope>
    <source>
        <tissue evidence="7">Shoot tip</tissue>
    </source>
</reference>
<feature type="region of interest" description="Disordered" evidence="5">
    <location>
        <begin position="300"/>
        <end position="326"/>
    </location>
</feature>